<protein>
    <submittedName>
        <fullName evidence="1">Uncharacterized protein</fullName>
    </submittedName>
</protein>
<accession>A0ABD0J1W2</accession>
<organism evidence="1 2">
    <name type="scientific">Batillaria attramentaria</name>
    <dbReference type="NCBI Taxonomy" id="370345"/>
    <lineage>
        <taxon>Eukaryota</taxon>
        <taxon>Metazoa</taxon>
        <taxon>Spiralia</taxon>
        <taxon>Lophotrochozoa</taxon>
        <taxon>Mollusca</taxon>
        <taxon>Gastropoda</taxon>
        <taxon>Caenogastropoda</taxon>
        <taxon>Sorbeoconcha</taxon>
        <taxon>Cerithioidea</taxon>
        <taxon>Batillariidae</taxon>
        <taxon>Batillaria</taxon>
    </lineage>
</organism>
<dbReference type="EMBL" id="JACVVK020000732">
    <property type="protein sequence ID" value="KAK7451159.1"/>
    <property type="molecule type" value="Genomic_DNA"/>
</dbReference>
<name>A0ABD0J1W2_9CAEN</name>
<comment type="caution">
    <text evidence="1">The sequence shown here is derived from an EMBL/GenBank/DDBJ whole genome shotgun (WGS) entry which is preliminary data.</text>
</comment>
<dbReference type="Proteomes" id="UP001519460">
    <property type="component" value="Unassembled WGS sequence"/>
</dbReference>
<keyword evidence="2" id="KW-1185">Reference proteome</keyword>
<reference evidence="1 2" key="1">
    <citation type="journal article" date="2023" name="Sci. Data">
        <title>Genome assembly of the Korean intertidal mud-creeper Batillaria attramentaria.</title>
        <authorList>
            <person name="Patra A.K."/>
            <person name="Ho P.T."/>
            <person name="Jun S."/>
            <person name="Lee S.J."/>
            <person name="Kim Y."/>
            <person name="Won Y.J."/>
        </authorList>
    </citation>
    <scope>NUCLEOTIDE SEQUENCE [LARGE SCALE GENOMIC DNA]</scope>
    <source>
        <strain evidence="1">Wonlab-2016</strain>
    </source>
</reference>
<evidence type="ECO:0000313" key="1">
    <source>
        <dbReference type="EMBL" id="KAK7451159.1"/>
    </source>
</evidence>
<sequence>MRTASSTLPEIFTVISAVFSSQRERCDPKVLLHILFCQCGVEDVCEESRKLQPRLIRHRAADDQTPRLRNLSEHRRLCMCTLAEVDLSMEFAGGGQFGPKLFATKADFGRTILIIAISVYGRRMSDVTSWGRENTTDCECAHSRENTADVVVRETCHVAGQAGCVVSFEGLCRKPVAVQNFKVTETTGDAPPTGLFQMAQHRLRETRGA</sequence>
<dbReference type="AlphaFoldDB" id="A0ABD0J1W2"/>
<proteinExistence type="predicted"/>
<evidence type="ECO:0000313" key="2">
    <source>
        <dbReference type="Proteomes" id="UP001519460"/>
    </source>
</evidence>
<gene>
    <name evidence="1" type="ORF">BaRGS_00039871</name>
</gene>